<evidence type="ECO:0000256" key="9">
    <source>
        <dbReference type="RuleBase" id="RU003357"/>
    </source>
</evidence>
<dbReference type="Pfam" id="PF00593">
    <property type="entry name" value="TonB_dep_Rec_b-barrel"/>
    <property type="match status" value="1"/>
</dbReference>
<dbReference type="SUPFAM" id="SSF49464">
    <property type="entry name" value="Carboxypeptidase regulatory domain-like"/>
    <property type="match status" value="1"/>
</dbReference>
<sequence>MKNSLLKGLMVLVTILCTSLTYSQDVSGTVSDASGPLPGASVLVKGTTKGAQTDFDGKFTIKNVGSNAVLVFSYIGLKTQEVNVAGRSNVNVTLKEDSAELKEVVVIGYGSVKKKDATGAVDQLSAKSFDNVGAPSPADLLRGKVSGVQVTSASGEPGAGASIRIRGNSSIRSGNGPLIVVDGVPLDGGDVSAGGSDIGLGASSARNPLNFINQNDIESMSILKDASSTAIYGSRGANGVIVITTKKSKSKEPQLTYSNSFTFSTLSSNLTMMDATEYASRVASGDVTRKAAAIADALANGKSQAEANAAGEAAKFDQGGRSYNWEDAILQSGLTSNHDLAFTKSTENSSTRFAVGASNTEGIVKNTGLDKYTLAFNNSNDFFGGALKVDTKVNYASLRDKASLISNNAGYIGNVIGAALYWNPTLPIYNTNGSYYTKSNTYINPVHLLNAYTDYTNTNKLLASIKSTLKLNDNLNYQFLFGIETSNSARKFQLNPTIDIQNVAQATPPGASSAKFGQAGISNVEKFNKTFEHTLNYNKTFNDNFVMDALLGYSYYQYNANGNDVSAKGFSANQMNLIDNIEGGLQNEYRASSWKNQVELQSFFGRVNATLYKKFLVTATMRADGSTKLGKNNKYGSFPSVGLGYKVFEDKAGLVNSLKLRANYGITGNQEFAVNSAVARASYGNNGSLNVDTNANPDLKWETTTSSGVGVDFGLLNNRLTGTVDYFQRDTQDLIFPVPSAATQPGPPSPRFVNLPGNLINKGLEVSANYKIIDSEKLTWDVAANASFLSNKMENFAGFIQAGALNGQGLTGAYAQVVTNNQPIYSYYMYEWRGYDSTGASIYADAAGADASLGLAAKKLVGKQGLPKMNLGFSTNVTYKNFDAAVSFYGAFGHYLYNNTSNAYFFKGAFEGGRNVPSSVATSAQAQGDPNSPSTKYLEKGDFLRMGNLTVGYTFNGAALEKMKIKSARFFVNGQNLLLFTNYSGFDPEVNTDKSMNGVPSAGIDYLSYPRSKAIALGLNVTF</sequence>
<keyword evidence="6 8" id="KW-0472">Membrane</keyword>
<gene>
    <name evidence="13" type="ORF">MG292_01450</name>
</gene>
<feature type="chain" id="PRO_5046251549" evidence="10">
    <location>
        <begin position="24"/>
        <end position="1023"/>
    </location>
</feature>
<protein>
    <submittedName>
        <fullName evidence="13">SusC/RagA family TonB-linked outer membrane protein</fullName>
    </submittedName>
</protein>
<keyword evidence="10" id="KW-0732">Signal</keyword>
<dbReference type="InterPro" id="IPR000531">
    <property type="entry name" value="Beta-barrel_TonB"/>
</dbReference>
<dbReference type="Pfam" id="PF13715">
    <property type="entry name" value="CarbopepD_reg_2"/>
    <property type="match status" value="1"/>
</dbReference>
<evidence type="ECO:0000256" key="3">
    <source>
        <dbReference type="ARBA" id="ARBA00022452"/>
    </source>
</evidence>
<evidence type="ECO:0000256" key="8">
    <source>
        <dbReference type="PROSITE-ProRule" id="PRU01360"/>
    </source>
</evidence>
<organism evidence="13 14">
    <name type="scientific">Flavobacterium keumense</name>
    <dbReference type="NCBI Taxonomy" id="1306518"/>
    <lineage>
        <taxon>Bacteria</taxon>
        <taxon>Pseudomonadati</taxon>
        <taxon>Bacteroidota</taxon>
        <taxon>Flavobacteriia</taxon>
        <taxon>Flavobacteriales</taxon>
        <taxon>Flavobacteriaceae</taxon>
        <taxon>Flavobacterium</taxon>
    </lineage>
</organism>
<accession>A0ABY8N6W2</accession>
<feature type="domain" description="TonB-dependent receptor plug" evidence="12">
    <location>
        <begin position="113"/>
        <end position="240"/>
    </location>
</feature>
<evidence type="ECO:0000256" key="5">
    <source>
        <dbReference type="ARBA" id="ARBA00023077"/>
    </source>
</evidence>
<dbReference type="PROSITE" id="PS52016">
    <property type="entry name" value="TONB_DEPENDENT_REC_3"/>
    <property type="match status" value="1"/>
</dbReference>
<keyword evidence="14" id="KW-1185">Reference proteome</keyword>
<dbReference type="Gene3D" id="2.40.170.20">
    <property type="entry name" value="TonB-dependent receptor, beta-barrel domain"/>
    <property type="match status" value="1"/>
</dbReference>
<keyword evidence="4 8" id="KW-0812">Transmembrane</keyword>
<evidence type="ECO:0000259" key="11">
    <source>
        <dbReference type="Pfam" id="PF00593"/>
    </source>
</evidence>
<proteinExistence type="inferred from homology"/>
<evidence type="ECO:0000256" key="4">
    <source>
        <dbReference type="ARBA" id="ARBA00022692"/>
    </source>
</evidence>
<feature type="domain" description="TonB-dependent receptor-like beta-barrel" evidence="11">
    <location>
        <begin position="419"/>
        <end position="977"/>
    </location>
</feature>
<dbReference type="NCBIfam" id="TIGR04057">
    <property type="entry name" value="SusC_RagA_signa"/>
    <property type="match status" value="1"/>
</dbReference>
<dbReference type="EMBL" id="CP092332">
    <property type="protein sequence ID" value="WGK94918.1"/>
    <property type="molecule type" value="Genomic_DNA"/>
</dbReference>
<dbReference type="InterPro" id="IPR036942">
    <property type="entry name" value="Beta-barrel_TonB_sf"/>
</dbReference>
<dbReference type="InterPro" id="IPR023997">
    <property type="entry name" value="TonB-dep_OMP_SusC/RagA_CS"/>
</dbReference>
<keyword evidence="5 9" id="KW-0798">TonB box</keyword>
<dbReference type="InterPro" id="IPR039426">
    <property type="entry name" value="TonB-dep_rcpt-like"/>
</dbReference>
<dbReference type="NCBIfam" id="TIGR04056">
    <property type="entry name" value="OMP_RagA_SusC"/>
    <property type="match status" value="1"/>
</dbReference>
<dbReference type="Proteomes" id="UP001232117">
    <property type="component" value="Chromosome"/>
</dbReference>
<feature type="signal peptide" evidence="10">
    <location>
        <begin position="1"/>
        <end position="23"/>
    </location>
</feature>
<comment type="similarity">
    <text evidence="8 9">Belongs to the TonB-dependent receptor family.</text>
</comment>
<dbReference type="InterPro" id="IPR012910">
    <property type="entry name" value="Plug_dom"/>
</dbReference>
<comment type="subcellular location">
    <subcellularLocation>
        <location evidence="1 8">Cell outer membrane</location>
        <topology evidence="1 8">Multi-pass membrane protein</topology>
    </subcellularLocation>
</comment>
<dbReference type="RefSeq" id="WP_264534464.1">
    <property type="nucleotide sequence ID" value="NZ_CP092332.1"/>
</dbReference>
<evidence type="ECO:0000313" key="13">
    <source>
        <dbReference type="EMBL" id="WGK94918.1"/>
    </source>
</evidence>
<keyword evidence="2 8" id="KW-0813">Transport</keyword>
<reference evidence="13 14" key="1">
    <citation type="submission" date="2023-06" db="EMBL/GenBank/DDBJ databases">
        <title>Complete Genome Sequence of Flavobacterium keumense K3R-10.</title>
        <authorList>
            <person name="Jeong H."/>
            <person name="Jhang S.Y."/>
            <person name="Kim J.N."/>
        </authorList>
    </citation>
    <scope>NUCLEOTIDE SEQUENCE [LARGE SCALE GENOMIC DNA]</scope>
    <source>
        <strain evidence="13 14">K3R-10</strain>
    </source>
</reference>
<name>A0ABY8N6W2_9FLAO</name>
<dbReference type="Pfam" id="PF07715">
    <property type="entry name" value="Plug"/>
    <property type="match status" value="1"/>
</dbReference>
<dbReference type="Gene3D" id="2.170.130.10">
    <property type="entry name" value="TonB-dependent receptor, plug domain"/>
    <property type="match status" value="1"/>
</dbReference>
<keyword evidence="3 8" id="KW-1134">Transmembrane beta strand</keyword>
<dbReference type="Gene3D" id="2.60.40.1120">
    <property type="entry name" value="Carboxypeptidase-like, regulatory domain"/>
    <property type="match status" value="1"/>
</dbReference>
<evidence type="ECO:0000259" key="12">
    <source>
        <dbReference type="Pfam" id="PF07715"/>
    </source>
</evidence>
<dbReference type="InterPro" id="IPR037066">
    <property type="entry name" value="Plug_dom_sf"/>
</dbReference>
<evidence type="ECO:0000256" key="10">
    <source>
        <dbReference type="SAM" id="SignalP"/>
    </source>
</evidence>
<keyword evidence="7 8" id="KW-0998">Cell outer membrane</keyword>
<evidence type="ECO:0000256" key="6">
    <source>
        <dbReference type="ARBA" id="ARBA00023136"/>
    </source>
</evidence>
<evidence type="ECO:0000313" key="14">
    <source>
        <dbReference type="Proteomes" id="UP001232117"/>
    </source>
</evidence>
<evidence type="ECO:0000256" key="2">
    <source>
        <dbReference type="ARBA" id="ARBA00022448"/>
    </source>
</evidence>
<dbReference type="InterPro" id="IPR008969">
    <property type="entry name" value="CarboxyPept-like_regulatory"/>
</dbReference>
<dbReference type="SUPFAM" id="SSF56935">
    <property type="entry name" value="Porins"/>
    <property type="match status" value="1"/>
</dbReference>
<evidence type="ECO:0000256" key="1">
    <source>
        <dbReference type="ARBA" id="ARBA00004571"/>
    </source>
</evidence>
<dbReference type="InterPro" id="IPR023996">
    <property type="entry name" value="TonB-dep_OMP_SusC/RagA"/>
</dbReference>
<evidence type="ECO:0000256" key="7">
    <source>
        <dbReference type="ARBA" id="ARBA00023237"/>
    </source>
</evidence>